<feature type="region of interest" description="Disordered" evidence="1">
    <location>
        <begin position="1"/>
        <end position="39"/>
    </location>
</feature>
<evidence type="ECO:0000313" key="2">
    <source>
        <dbReference type="EMBL" id="MDF3838221.1"/>
    </source>
</evidence>
<sequence length="39" mass="4380">MTHGAKKPASPPKRFGLTDLSGLRDSLKADTERREAERR</sequence>
<proteinExistence type="predicted"/>
<feature type="non-terminal residue" evidence="2">
    <location>
        <position position="39"/>
    </location>
</feature>
<accession>A0ABT6B015</accession>
<gene>
    <name evidence="2" type="ORF">P3W85_35585</name>
</gene>
<dbReference type="EMBL" id="JARJLM010000573">
    <property type="protein sequence ID" value="MDF3838221.1"/>
    <property type="molecule type" value="Genomic_DNA"/>
</dbReference>
<organism evidence="2 3">
    <name type="scientific">Cupriavidus basilensis</name>
    <dbReference type="NCBI Taxonomy" id="68895"/>
    <lineage>
        <taxon>Bacteria</taxon>
        <taxon>Pseudomonadati</taxon>
        <taxon>Pseudomonadota</taxon>
        <taxon>Betaproteobacteria</taxon>
        <taxon>Burkholderiales</taxon>
        <taxon>Burkholderiaceae</taxon>
        <taxon>Cupriavidus</taxon>
    </lineage>
</organism>
<name>A0ABT6B015_9BURK</name>
<reference evidence="2 3" key="1">
    <citation type="submission" date="2023-03" db="EMBL/GenBank/DDBJ databases">
        <title>Draft assemblies of triclosan tolerant bacteria isolated from returned activated sludge.</title>
        <authorList>
            <person name="Van Hamelsveld S."/>
        </authorList>
    </citation>
    <scope>NUCLEOTIDE SEQUENCE [LARGE SCALE GENOMIC DNA]</scope>
    <source>
        <strain evidence="2 3">GW210010_S58</strain>
    </source>
</reference>
<comment type="caution">
    <text evidence="2">The sequence shown here is derived from an EMBL/GenBank/DDBJ whole genome shotgun (WGS) entry which is preliminary data.</text>
</comment>
<dbReference type="Proteomes" id="UP001216674">
    <property type="component" value="Unassembled WGS sequence"/>
</dbReference>
<evidence type="ECO:0000313" key="3">
    <source>
        <dbReference type="Proteomes" id="UP001216674"/>
    </source>
</evidence>
<protein>
    <submittedName>
        <fullName evidence="2">DNA mismatch repair protein MutS</fullName>
    </submittedName>
</protein>
<keyword evidence="3" id="KW-1185">Reference proteome</keyword>
<feature type="compositionally biased region" description="Basic and acidic residues" evidence="1">
    <location>
        <begin position="25"/>
        <end position="39"/>
    </location>
</feature>
<evidence type="ECO:0000256" key="1">
    <source>
        <dbReference type="SAM" id="MobiDB-lite"/>
    </source>
</evidence>